<protein>
    <submittedName>
        <fullName evidence="1">Uncharacterized protein</fullName>
    </submittedName>
</protein>
<comment type="caution">
    <text evidence="1">The sequence shown here is derived from an EMBL/GenBank/DDBJ whole genome shotgun (WGS) entry which is preliminary data.</text>
</comment>
<gene>
    <name evidence="1" type="ORF">SAMN04488483_2896</name>
</gene>
<proteinExistence type="predicted"/>
<reference evidence="1" key="1">
    <citation type="submission" date="2017-05" db="EMBL/GenBank/DDBJ databases">
        <authorList>
            <person name="Varghese N."/>
            <person name="Submissions S."/>
        </authorList>
    </citation>
    <scope>NUCLEOTIDE SEQUENCE</scope>
    <source>
        <strain evidence="1">LMG 28168</strain>
    </source>
</reference>
<evidence type="ECO:0000313" key="1">
    <source>
        <dbReference type="EMBL" id="SMQ26350.1"/>
    </source>
</evidence>
<name>A0ACD2U6H9_9PSED</name>
<organism evidence="1 2">
    <name type="scientific">Pseudomonas helmanticensis</name>
    <dbReference type="NCBI Taxonomy" id="1471381"/>
    <lineage>
        <taxon>Bacteria</taxon>
        <taxon>Pseudomonadati</taxon>
        <taxon>Pseudomonadota</taxon>
        <taxon>Gammaproteobacteria</taxon>
        <taxon>Pseudomonadales</taxon>
        <taxon>Pseudomonadaceae</taxon>
        <taxon>Pseudomonas</taxon>
    </lineage>
</organism>
<keyword evidence="2" id="KW-1185">Reference proteome</keyword>
<accession>A0ACD2U6H9</accession>
<sequence>MPKTLDFELIEPAATTNHRAGDVEQFSTGTTTYLAPLPLPTDASPNSPYISELNDAYLDFGGGKPQLFSWQLTLGAPFTAALLIALGIPLVAGLILASSGYRLTEVLEFSSDLYFAARESAIWLFFVGLGTGLIVWFYDHKKYTTVIPTRFNRQRREVCFMPTDAETPVFVPWESLSAWVIEAQGATQYGVRRQYGMGMGFEREGQRVCIEFVCAGLPLAIAHWEAVRAFMEYEVNGLKSHQDPMDLQGPNDPPHEGMHTFRNARARLRSRIRDKEVSWMTGFFWYLFHVMTFWTLPNRLVEWEIRRIAKVGRKVLPEAMRSWSEPLPKVQWAKPGEDLIRLSKEVRELKQRSPKRAITEIFAEVYLNERSGKKRA</sequence>
<dbReference type="Proteomes" id="UP001158048">
    <property type="component" value="Unassembled WGS sequence"/>
</dbReference>
<dbReference type="EMBL" id="FXUY01000001">
    <property type="protein sequence ID" value="SMQ26350.1"/>
    <property type="molecule type" value="Genomic_DNA"/>
</dbReference>
<evidence type="ECO:0000313" key="2">
    <source>
        <dbReference type="Proteomes" id="UP001158048"/>
    </source>
</evidence>